<comment type="similarity">
    <text evidence="4">Belongs to the PNP/MTAP phosphorylase family. MTAP subfamily.</text>
</comment>
<feature type="binding site" evidence="4">
    <location>
        <begin position="54"/>
        <end position="55"/>
    </location>
    <ligand>
        <name>phosphate</name>
        <dbReference type="ChEBI" id="CHEBI:43474"/>
    </ligand>
</feature>
<dbReference type="GO" id="GO:0006166">
    <property type="term" value="P:purine ribonucleoside salvage"/>
    <property type="evidence" value="ECO:0007669"/>
    <property type="project" value="UniProtKB-KW"/>
</dbReference>
<comment type="caution">
    <text evidence="6">The sequence shown here is derived from an EMBL/GenBank/DDBJ whole genome shotgun (WGS) entry which is preliminary data.</text>
</comment>
<feature type="domain" description="Nucleoside phosphorylase" evidence="5">
    <location>
        <begin position="6"/>
        <end position="242"/>
    </location>
</feature>
<gene>
    <name evidence="4" type="primary">mtnP</name>
    <name evidence="6" type="ORF">ICN82_06095</name>
</gene>
<feature type="binding site" evidence="4">
    <location>
        <begin position="87"/>
        <end position="88"/>
    </location>
    <ligand>
        <name>phosphate</name>
        <dbReference type="ChEBI" id="CHEBI:43474"/>
    </ligand>
</feature>
<evidence type="ECO:0000256" key="2">
    <source>
        <dbReference type="ARBA" id="ARBA00022679"/>
    </source>
</evidence>
<keyword evidence="7" id="KW-1185">Reference proteome</keyword>
<feature type="binding site" evidence="4">
    <location>
        <position position="186"/>
    </location>
    <ligand>
        <name>substrate</name>
    </ligand>
</feature>
<evidence type="ECO:0000256" key="4">
    <source>
        <dbReference type="HAMAP-Rule" id="MF_01963"/>
    </source>
</evidence>
<feature type="binding site" evidence="4">
    <location>
        <position position="12"/>
    </location>
    <ligand>
        <name>phosphate</name>
        <dbReference type="ChEBI" id="CHEBI:43474"/>
    </ligand>
</feature>
<evidence type="ECO:0000259" key="5">
    <source>
        <dbReference type="Pfam" id="PF01048"/>
    </source>
</evidence>
<comment type="catalytic activity">
    <reaction evidence="4">
        <text>S-methyl-5'-thioadenosine + phosphate = 5-(methylsulfanyl)-alpha-D-ribose 1-phosphate + adenine</text>
        <dbReference type="Rhea" id="RHEA:11852"/>
        <dbReference type="ChEBI" id="CHEBI:16708"/>
        <dbReference type="ChEBI" id="CHEBI:17509"/>
        <dbReference type="ChEBI" id="CHEBI:43474"/>
        <dbReference type="ChEBI" id="CHEBI:58533"/>
        <dbReference type="EC" id="2.4.2.28"/>
    </reaction>
</comment>
<evidence type="ECO:0000313" key="6">
    <source>
        <dbReference type="EMBL" id="MBE3637775.1"/>
    </source>
</evidence>
<evidence type="ECO:0000256" key="3">
    <source>
        <dbReference type="ARBA" id="ARBA00022726"/>
    </source>
</evidence>
<dbReference type="GO" id="GO:0005829">
    <property type="term" value="C:cytosol"/>
    <property type="evidence" value="ECO:0007669"/>
    <property type="project" value="TreeGrafter"/>
</dbReference>
<evidence type="ECO:0000256" key="1">
    <source>
        <dbReference type="ARBA" id="ARBA00022676"/>
    </source>
</evidence>
<dbReference type="GO" id="GO:0017061">
    <property type="term" value="F:S-methyl-5-thioadenosine phosphorylase activity"/>
    <property type="evidence" value="ECO:0007669"/>
    <property type="project" value="UniProtKB-UniRule"/>
</dbReference>
<comment type="pathway">
    <text evidence="4">Amino-acid biosynthesis; L-methionine biosynthesis via salvage pathway; S-methyl-5-thio-alpha-D-ribose 1-phosphate from S-methyl-5'-thioadenosine (phosphorylase route): step 1/1.</text>
</comment>
<dbReference type="InterPro" id="IPR035994">
    <property type="entry name" value="Nucleoside_phosphorylase_sf"/>
</dbReference>
<dbReference type="Pfam" id="PF01048">
    <property type="entry name" value="PNP_UDP_1"/>
    <property type="match status" value="1"/>
</dbReference>
<dbReference type="InterPro" id="IPR010044">
    <property type="entry name" value="MTAP"/>
</dbReference>
<name>A0A8J6Z790_9RHOB</name>
<keyword evidence="2 4" id="KW-0808">Transferase</keyword>
<organism evidence="6 7">
    <name type="scientific">Mangrovicoccus algicola</name>
    <dbReference type="NCBI Taxonomy" id="2771008"/>
    <lineage>
        <taxon>Bacteria</taxon>
        <taxon>Pseudomonadati</taxon>
        <taxon>Pseudomonadota</taxon>
        <taxon>Alphaproteobacteria</taxon>
        <taxon>Rhodobacterales</taxon>
        <taxon>Paracoccaceae</taxon>
        <taxon>Mangrovicoccus</taxon>
    </lineage>
</organism>
<protein>
    <recommendedName>
        <fullName evidence="4">S-methyl-5'-thioadenosine phosphorylase</fullName>
        <ecNumber evidence="4">2.4.2.28</ecNumber>
    </recommendedName>
    <alternativeName>
        <fullName evidence="4">5'-methylthioadenosine phosphorylase</fullName>
        <shortName evidence="4">MTA phosphorylase</shortName>
        <shortName evidence="4">MTAP</shortName>
    </alternativeName>
</protein>
<dbReference type="Gene3D" id="3.40.50.1580">
    <property type="entry name" value="Nucleoside phosphorylase domain"/>
    <property type="match status" value="1"/>
</dbReference>
<sequence length="292" mass="30664">MTDTMIGVIGGSGLYQIDGLEDAAWTEMATPWGAPSDAILTGRLGGVPMAFLPRHGRGHVHAPSAVPYRANIDALKRLGVTDLVSVSACGSFREEMAPGDFVIVDQFIDRTVGREASFFGTGCVAHVSLAHPTCPRLGAACAAAAAAEGITVHDGGTYLAMEGPQFSTMAESRMYRDAWGCDVIGMTNMPEARLAREAELCYASVAMITDYDSWHPDHGAVEITDIIRTLAGNADKARGLVARLPGILGPARDACPHGCDRALEHAILTAPAARDPALLARLDAVAGRILTA</sequence>
<dbReference type="Proteomes" id="UP000609121">
    <property type="component" value="Unassembled WGS sequence"/>
</dbReference>
<feature type="site" description="Important for substrate specificity" evidence="4">
    <location>
        <position position="223"/>
    </location>
</feature>
<feature type="binding site" evidence="4">
    <location>
        <position position="187"/>
    </location>
    <ligand>
        <name>phosphate</name>
        <dbReference type="ChEBI" id="CHEBI:43474"/>
    </ligand>
</feature>
<dbReference type="PANTHER" id="PTHR42679:SF2">
    <property type="entry name" value="S-METHYL-5'-THIOADENOSINE PHOSPHORYLASE"/>
    <property type="match status" value="1"/>
</dbReference>
<reference evidence="6" key="1">
    <citation type="submission" date="2020-09" db="EMBL/GenBank/DDBJ databases">
        <title>A novel bacterium of genus Mangrovicoccus, isolated from South China Sea.</title>
        <authorList>
            <person name="Huang H."/>
            <person name="Mo K."/>
            <person name="Hu Y."/>
        </authorList>
    </citation>
    <scope>NUCLEOTIDE SEQUENCE</scope>
    <source>
        <strain evidence="6">HB182678</strain>
    </source>
</reference>
<dbReference type="AlphaFoldDB" id="A0A8J6Z790"/>
<evidence type="ECO:0000313" key="7">
    <source>
        <dbReference type="Proteomes" id="UP000609121"/>
    </source>
</evidence>
<feature type="site" description="Important for substrate specificity" evidence="4">
    <location>
        <position position="167"/>
    </location>
</feature>
<dbReference type="EMBL" id="JACVXA010000012">
    <property type="protein sequence ID" value="MBE3637775.1"/>
    <property type="molecule type" value="Genomic_DNA"/>
</dbReference>
<dbReference type="NCBIfam" id="TIGR01694">
    <property type="entry name" value="MTAP"/>
    <property type="match status" value="1"/>
</dbReference>
<dbReference type="HAMAP" id="MF_01963">
    <property type="entry name" value="MTAP"/>
    <property type="match status" value="1"/>
</dbReference>
<keyword evidence="1 4" id="KW-0328">Glycosyltransferase</keyword>
<dbReference type="CDD" id="cd09010">
    <property type="entry name" value="MTAP_SsMTAPII_like_MTIP"/>
    <property type="match status" value="1"/>
</dbReference>
<dbReference type="GO" id="GO:0019509">
    <property type="term" value="P:L-methionine salvage from methylthioadenosine"/>
    <property type="evidence" value="ECO:0007669"/>
    <property type="project" value="UniProtKB-UniRule"/>
</dbReference>
<dbReference type="EC" id="2.4.2.28" evidence="4"/>
<comment type="subunit">
    <text evidence="4">Homohexamer. Dimer of a homotrimer.</text>
</comment>
<comment type="function">
    <text evidence="4">Catalyzes the reversible phosphorylation of S-methyl-5'-thioadenosine (MTA) to adenine and 5-methylthioribose-1-phosphate. Involved in the breakdown of MTA, a major by-product of polyamine biosynthesis. Responsible for the first step in the methionine salvage pathway after MTA has been generated from S-adenosylmethionine. Has broad substrate specificity with 6-aminopurine nucleosides as preferred substrates.</text>
</comment>
<dbReference type="SUPFAM" id="SSF53167">
    <property type="entry name" value="Purine and uridine phosphorylases"/>
    <property type="match status" value="1"/>
</dbReference>
<dbReference type="InterPro" id="IPR000845">
    <property type="entry name" value="Nucleoside_phosphorylase_d"/>
</dbReference>
<keyword evidence="3 4" id="KW-0660">Purine salvage</keyword>
<feature type="binding site" evidence="4">
    <location>
        <begin position="210"/>
        <end position="212"/>
    </location>
    <ligand>
        <name>substrate</name>
    </ligand>
</feature>
<dbReference type="NCBIfam" id="NF006492">
    <property type="entry name" value="PRK08931.1"/>
    <property type="match status" value="1"/>
</dbReference>
<proteinExistence type="inferred from homology"/>
<dbReference type="PANTHER" id="PTHR42679">
    <property type="entry name" value="S-METHYL-5'-THIOADENOSINE PHOSPHORYLASE"/>
    <property type="match status" value="1"/>
</dbReference>
<dbReference type="RefSeq" id="WP_193180770.1">
    <property type="nucleotide sequence ID" value="NZ_JACVXA010000012.1"/>
</dbReference>
<dbReference type="UniPathway" id="UPA00904">
    <property type="reaction ID" value="UER00873"/>
</dbReference>
<dbReference type="FunFam" id="3.40.50.1580:FF:000012">
    <property type="entry name" value="Probable 6-oxopurine nucleoside phosphorylase"/>
    <property type="match status" value="1"/>
</dbReference>
<accession>A0A8J6Z790</accession>